<evidence type="ECO:0000313" key="4">
    <source>
        <dbReference type="Proteomes" id="UP000504636"/>
    </source>
</evidence>
<accession>A0A6A6YSV7</accession>
<protein>
    <submittedName>
        <fullName evidence="3 5">Uncharacterized protein</fullName>
    </submittedName>
</protein>
<name>A0A6A6YSV7_9PEZI</name>
<feature type="coiled-coil region" evidence="1">
    <location>
        <begin position="965"/>
        <end position="992"/>
    </location>
</feature>
<reference evidence="3 5" key="1">
    <citation type="journal article" date="2020" name="Stud. Mycol.">
        <title>101 Dothideomycetes genomes: a test case for predicting lifestyles and emergence of pathogens.</title>
        <authorList>
            <person name="Haridas S."/>
            <person name="Albert R."/>
            <person name="Binder M."/>
            <person name="Bloem J."/>
            <person name="Labutti K."/>
            <person name="Salamov A."/>
            <person name="Andreopoulos B."/>
            <person name="Baker S."/>
            <person name="Barry K."/>
            <person name="Bills G."/>
            <person name="Bluhm B."/>
            <person name="Cannon C."/>
            <person name="Castanera R."/>
            <person name="Culley D."/>
            <person name="Daum C."/>
            <person name="Ezra D."/>
            <person name="Gonzalez J."/>
            <person name="Henrissat B."/>
            <person name="Kuo A."/>
            <person name="Liang C."/>
            <person name="Lipzen A."/>
            <person name="Lutzoni F."/>
            <person name="Magnuson J."/>
            <person name="Mondo S."/>
            <person name="Nolan M."/>
            <person name="Ohm R."/>
            <person name="Pangilinan J."/>
            <person name="Park H.-J."/>
            <person name="Ramirez L."/>
            <person name="Alfaro M."/>
            <person name="Sun H."/>
            <person name="Tritt A."/>
            <person name="Yoshinaga Y."/>
            <person name="Zwiers L.-H."/>
            <person name="Turgeon B."/>
            <person name="Goodwin S."/>
            <person name="Spatafora J."/>
            <person name="Crous P."/>
            <person name="Grigoriev I."/>
        </authorList>
    </citation>
    <scope>NUCLEOTIDE SEQUENCE</scope>
    <source>
        <strain evidence="3 5">CBS 304.34</strain>
    </source>
</reference>
<evidence type="ECO:0000313" key="5">
    <source>
        <dbReference type="RefSeq" id="XP_033578815.1"/>
    </source>
</evidence>
<feature type="coiled-coil region" evidence="1">
    <location>
        <begin position="856"/>
        <end position="883"/>
    </location>
</feature>
<reference evidence="5" key="2">
    <citation type="submission" date="2020-04" db="EMBL/GenBank/DDBJ databases">
        <authorList>
            <consortium name="NCBI Genome Project"/>
        </authorList>
    </citation>
    <scope>NUCLEOTIDE SEQUENCE</scope>
    <source>
        <strain evidence="5">CBS 304.34</strain>
    </source>
</reference>
<dbReference type="EMBL" id="MU003698">
    <property type="protein sequence ID" value="KAF2811851.1"/>
    <property type="molecule type" value="Genomic_DNA"/>
</dbReference>
<feature type="coiled-coil region" evidence="1">
    <location>
        <begin position="750"/>
        <end position="801"/>
    </location>
</feature>
<evidence type="ECO:0000313" key="3">
    <source>
        <dbReference type="EMBL" id="KAF2811851.1"/>
    </source>
</evidence>
<evidence type="ECO:0000256" key="1">
    <source>
        <dbReference type="SAM" id="Coils"/>
    </source>
</evidence>
<evidence type="ECO:0000256" key="2">
    <source>
        <dbReference type="SAM" id="MobiDB-lite"/>
    </source>
</evidence>
<feature type="region of interest" description="Disordered" evidence="2">
    <location>
        <begin position="476"/>
        <end position="498"/>
    </location>
</feature>
<organism evidence="3">
    <name type="scientific">Mytilinidion resinicola</name>
    <dbReference type="NCBI Taxonomy" id="574789"/>
    <lineage>
        <taxon>Eukaryota</taxon>
        <taxon>Fungi</taxon>
        <taxon>Dikarya</taxon>
        <taxon>Ascomycota</taxon>
        <taxon>Pezizomycotina</taxon>
        <taxon>Dothideomycetes</taxon>
        <taxon>Pleosporomycetidae</taxon>
        <taxon>Mytilinidiales</taxon>
        <taxon>Mytilinidiaceae</taxon>
        <taxon>Mytilinidion</taxon>
    </lineage>
</organism>
<dbReference type="RefSeq" id="XP_033578815.1">
    <property type="nucleotide sequence ID" value="XM_033723519.1"/>
</dbReference>
<feature type="region of interest" description="Disordered" evidence="2">
    <location>
        <begin position="1390"/>
        <end position="1436"/>
    </location>
</feature>
<dbReference type="Proteomes" id="UP000504636">
    <property type="component" value="Unplaced"/>
</dbReference>
<sequence>MNGAQRRQRAGFVGAAIDVAPSILASIDGAIGGGVALTVLSPFQKDVPDVPALDSPPVKTQENPNVSFENLTRGDAAFSPRQQLATSANFESIELSGNLSSPAISSASSNPASTTLSSPTSSDSPSSPPSTSTSTHTLAIKNVATFLAGANITSDTISALLLVLLHRYGPSMLTRMPGCKGRTVKRLLNLAASLVPQFATENPQFYLIDKYMNLAEEGFKYAAGWEDSALVELRGQLRNAAVQREHLLASLFTMDLHHRNDMQEFKQQRRADTKVLVQCQKAILAKTESRVRQELASQHKADLGDLKRKHEREINSLMEQLLTAKNEKTSLGNHNRALDSLLTEAVQARGDVESRLQDAMVEVQELRYSRKKIASDFWNLQESHKDHRTLQGEQLCTIRTLQDEGRALRAKMNWLKFVVKIMGIKGRGMRQELQDEKVKSISVIQSLESENAAYGVKLADQATQLACLQELRKEQEDRKKDLETHRAQLSSERSKHEEEVLRAKTDLDDANRTITALSKQNAELSSHAEALQIASDAKDRSLRVEVANSDSLRFELREKTEVSETLGITLEENKQALILEAEKTASIRNELKQERESGMAALAAKDKIIDDVRENLAANEGQNIATTQTVKDLEGQVTILRQERDILKSAEQEANSKKKVLELKIRGLKTEVEELCTAKATLERGADTSAARINELVAEIEEMKAKTSLEAEELRVDLEDVRQELAYETAHASASRQALEEERTVWKGLVEAKDKEKEILEQLVASKESDLTEATRKLDSVRDMEKVVAELRSKNHDLEAGNNVSAEESKKLTLKLVEITKEKEGVVKTLNDSCEAHKNSLAAMVAQHEDGLAKLEQSHKAEADRLAGEMNVLESQLQETTARISQRSEACRAFEKQCRESEQARTTLRGELNDAITSTQALRIRVRDLETDLDKLSSEKCDTFAKFTKAKADYDVQMAGLFATIRDTKKENEVLAAEKESLQKKYDELVVQHRHDTSVASEKEVKISHLSHANAALATQIDQEKVETASLERMNEVLNSSYGKAKAEQNELWNQKAKLESLVQDLNNAHARLLKENGQYARIKAIVEAKHFQPGHGNVLELQETIFRLTKQLEDAQGQAKQLQSNLVRTQMDAAQSRCQKFEDHRPSVNELLYSFRRLFGQIGQLQVMERVNLQYNQLDKGRNLVNFTAREAWNIGYRLDEMTECLRLVLRDLLTPLIGTSTANLLHLVIKDLSQCLKAATEDLAYCNEELRLGKQRRGVLTGPQWQSALEQLKQEKEKFLSDPFGLNKDALYLTRQKLEPIADSPTEDSEEVTTQPDLTKLPSSQELIRYLATDKPTSIGDLMASIGLRDGTIEAREVCKRLAEIADRKRERKSGLISFTLKPDARVDAKKESQDGCLGATHGKEKGAEGEHMPKEKPGVVDQQKCLQNSRWSV</sequence>
<feature type="coiled-coil region" evidence="1">
    <location>
        <begin position="630"/>
        <end position="724"/>
    </location>
</feature>
<feature type="region of interest" description="Disordered" evidence="2">
    <location>
        <begin position="104"/>
        <end position="135"/>
    </location>
</feature>
<reference evidence="5" key="3">
    <citation type="submission" date="2025-04" db="UniProtKB">
        <authorList>
            <consortium name="RefSeq"/>
        </authorList>
    </citation>
    <scope>IDENTIFICATION</scope>
    <source>
        <strain evidence="5">CBS 304.34</strain>
    </source>
</reference>
<feature type="coiled-coil region" evidence="1">
    <location>
        <begin position="1045"/>
        <end position="1133"/>
    </location>
</feature>
<keyword evidence="4" id="KW-1185">Reference proteome</keyword>
<keyword evidence="1" id="KW-0175">Coiled coil</keyword>
<proteinExistence type="predicted"/>
<feature type="compositionally biased region" description="Polar residues" evidence="2">
    <location>
        <begin position="1427"/>
        <end position="1436"/>
    </location>
</feature>
<dbReference type="GeneID" id="54464412"/>
<gene>
    <name evidence="3 5" type="ORF">BDZ99DRAFT_497485</name>
</gene>
<feature type="coiled-coil region" evidence="1">
    <location>
        <begin position="300"/>
        <end position="327"/>
    </location>
</feature>
<feature type="compositionally biased region" description="Basic and acidic residues" evidence="2">
    <location>
        <begin position="1404"/>
        <end position="1421"/>
    </location>
</feature>